<comment type="caution">
    <text evidence="2">The sequence shown here is derived from an EMBL/GenBank/DDBJ whole genome shotgun (WGS) entry which is preliminary data.</text>
</comment>
<name>A0ABM9FHX1_9VIBR</name>
<protein>
    <submittedName>
        <fullName evidence="2">Uncharacterized protein</fullName>
    </submittedName>
</protein>
<proteinExistence type="predicted"/>
<reference evidence="2" key="1">
    <citation type="submission" date="2022-06" db="EMBL/GenBank/DDBJ databases">
        <authorList>
            <person name="Goudenege D."/>
            <person name="Le Roux F."/>
        </authorList>
    </citation>
    <scope>NUCLEOTIDE SEQUENCE</scope>
    <source>
        <strain evidence="2">12-063</strain>
    </source>
</reference>
<feature type="compositionally biased region" description="Basic and acidic residues" evidence="1">
    <location>
        <begin position="15"/>
        <end position="25"/>
    </location>
</feature>
<keyword evidence="3" id="KW-1185">Reference proteome</keyword>
<dbReference type="EMBL" id="CALYLK010000001">
    <property type="protein sequence ID" value="CAH8191374.1"/>
    <property type="molecule type" value="Genomic_DNA"/>
</dbReference>
<gene>
    <name evidence="2" type="ORF">VAE063_1000262</name>
</gene>
<sequence length="45" mass="5280">MPNANNSTKPKSSKKQSESQWKQERQSLLEQLTLVFDRQRTMGNE</sequence>
<dbReference type="Proteomes" id="UP001152658">
    <property type="component" value="Unassembled WGS sequence"/>
</dbReference>
<feature type="region of interest" description="Disordered" evidence="1">
    <location>
        <begin position="1"/>
        <end position="25"/>
    </location>
</feature>
<evidence type="ECO:0000313" key="3">
    <source>
        <dbReference type="Proteomes" id="UP001152658"/>
    </source>
</evidence>
<dbReference type="RefSeq" id="WP_168524099.1">
    <property type="nucleotide sequence ID" value="NZ_CALYLB010000045.1"/>
</dbReference>
<evidence type="ECO:0000256" key="1">
    <source>
        <dbReference type="SAM" id="MobiDB-lite"/>
    </source>
</evidence>
<organism evidence="2 3">
    <name type="scientific">Vibrio aestuarianus</name>
    <dbReference type="NCBI Taxonomy" id="28171"/>
    <lineage>
        <taxon>Bacteria</taxon>
        <taxon>Pseudomonadati</taxon>
        <taxon>Pseudomonadota</taxon>
        <taxon>Gammaproteobacteria</taxon>
        <taxon>Vibrionales</taxon>
        <taxon>Vibrionaceae</taxon>
        <taxon>Vibrio</taxon>
    </lineage>
</organism>
<accession>A0ABM9FHX1</accession>
<evidence type="ECO:0000313" key="2">
    <source>
        <dbReference type="EMBL" id="CAH8191374.1"/>
    </source>
</evidence>